<keyword evidence="1" id="KW-0472">Membrane</keyword>
<sequence>MSNLTSFDRMITPAMIKIIFWIGVVASYYVGDHSPCLS</sequence>
<dbReference type="Proteomes" id="UP000031563">
    <property type="component" value="Unassembled WGS sequence"/>
</dbReference>
<keyword evidence="1" id="KW-0812">Transmembrane</keyword>
<keyword evidence="3" id="KW-1185">Reference proteome</keyword>
<name>A0A0F5I6H9_BACTR</name>
<organism evidence="2 3">
    <name type="scientific">Bacillus thermotolerans</name>
    <name type="common">Quasibacillus thermotolerans</name>
    <dbReference type="NCBI Taxonomy" id="1221996"/>
    <lineage>
        <taxon>Bacteria</taxon>
        <taxon>Bacillati</taxon>
        <taxon>Bacillota</taxon>
        <taxon>Bacilli</taxon>
        <taxon>Bacillales</taxon>
        <taxon>Bacillaceae</taxon>
        <taxon>Bacillus</taxon>
    </lineage>
</organism>
<gene>
    <name evidence="2" type="ORF">QY95_00963</name>
</gene>
<keyword evidence="1" id="KW-1133">Transmembrane helix</keyword>
<proteinExistence type="predicted"/>
<feature type="transmembrane region" description="Helical" evidence="1">
    <location>
        <begin position="12"/>
        <end position="31"/>
    </location>
</feature>
<reference evidence="2" key="1">
    <citation type="submission" date="2015-02" db="EMBL/GenBank/DDBJ databases">
        <title>Genome Assembly of Bacillaceae bacterium MTCC 8252.</title>
        <authorList>
            <person name="Verma A."/>
            <person name="Khatri I."/>
            <person name="Mual P."/>
            <person name="Subramanian S."/>
            <person name="Krishnamurthi S."/>
        </authorList>
    </citation>
    <scope>NUCLEOTIDE SEQUENCE [LARGE SCALE GENOMIC DNA]</scope>
    <source>
        <strain evidence="2">MTCC 8252</strain>
    </source>
</reference>
<dbReference type="EMBL" id="JWIR02000025">
    <property type="protein sequence ID" value="KKB40900.1"/>
    <property type="molecule type" value="Genomic_DNA"/>
</dbReference>
<comment type="caution">
    <text evidence="2">The sequence shown here is derived from an EMBL/GenBank/DDBJ whole genome shotgun (WGS) entry which is preliminary data.</text>
</comment>
<dbReference type="AlphaFoldDB" id="A0A0F5I6H9"/>
<protein>
    <submittedName>
        <fullName evidence="2">Uncharacterized protein</fullName>
    </submittedName>
</protein>
<evidence type="ECO:0000313" key="3">
    <source>
        <dbReference type="Proteomes" id="UP000031563"/>
    </source>
</evidence>
<evidence type="ECO:0000313" key="2">
    <source>
        <dbReference type="EMBL" id="KKB40900.1"/>
    </source>
</evidence>
<accession>A0A0F5I6H9</accession>
<evidence type="ECO:0000256" key="1">
    <source>
        <dbReference type="SAM" id="Phobius"/>
    </source>
</evidence>